<reference evidence="1 2" key="1">
    <citation type="submission" date="2024-02" db="EMBL/GenBank/DDBJ databases">
        <title>High-quality chromosome-scale genome assembly of Pensacola bahiagrass (Paspalum notatum Flugge var. saurae).</title>
        <authorList>
            <person name="Vega J.M."/>
            <person name="Podio M."/>
            <person name="Orjuela J."/>
            <person name="Siena L.A."/>
            <person name="Pessino S.C."/>
            <person name="Combes M.C."/>
            <person name="Mariac C."/>
            <person name="Albertini E."/>
            <person name="Pupilli F."/>
            <person name="Ortiz J.P.A."/>
            <person name="Leblanc O."/>
        </authorList>
    </citation>
    <scope>NUCLEOTIDE SEQUENCE [LARGE SCALE GENOMIC DNA]</scope>
    <source>
        <strain evidence="1">R1</strain>
        <tissue evidence="1">Leaf</tissue>
    </source>
</reference>
<protein>
    <submittedName>
        <fullName evidence="1">Uncharacterized protein</fullName>
    </submittedName>
</protein>
<sequence length="135" mass="15247">MVVAWGMGERPEAGRGPFWASFGRHPSKIANALSVINGLDPLDGSNYPSWREKLMMALTMADIDYAIENPRMYRQNWQLKTLLLLLIIQQGKCLMTLRRLSGTVLTRNVSWSLRARLFLLFGVPSLNVSLPRTTA</sequence>
<dbReference type="AlphaFoldDB" id="A0AAQ3SJE6"/>
<accession>A0AAQ3SJE6</accession>
<dbReference type="Proteomes" id="UP001341281">
    <property type="component" value="Chromosome 01"/>
</dbReference>
<proteinExistence type="predicted"/>
<organism evidence="1 2">
    <name type="scientific">Paspalum notatum var. saurae</name>
    <dbReference type="NCBI Taxonomy" id="547442"/>
    <lineage>
        <taxon>Eukaryota</taxon>
        <taxon>Viridiplantae</taxon>
        <taxon>Streptophyta</taxon>
        <taxon>Embryophyta</taxon>
        <taxon>Tracheophyta</taxon>
        <taxon>Spermatophyta</taxon>
        <taxon>Magnoliopsida</taxon>
        <taxon>Liliopsida</taxon>
        <taxon>Poales</taxon>
        <taxon>Poaceae</taxon>
        <taxon>PACMAD clade</taxon>
        <taxon>Panicoideae</taxon>
        <taxon>Andropogonodae</taxon>
        <taxon>Paspaleae</taxon>
        <taxon>Paspalinae</taxon>
        <taxon>Paspalum</taxon>
    </lineage>
</organism>
<keyword evidence="2" id="KW-1185">Reference proteome</keyword>
<dbReference type="EMBL" id="CP144745">
    <property type="protein sequence ID" value="WVZ54002.1"/>
    <property type="molecule type" value="Genomic_DNA"/>
</dbReference>
<evidence type="ECO:0000313" key="2">
    <source>
        <dbReference type="Proteomes" id="UP001341281"/>
    </source>
</evidence>
<gene>
    <name evidence="1" type="ORF">U9M48_004877</name>
</gene>
<name>A0AAQ3SJE6_PASNO</name>
<evidence type="ECO:0000313" key="1">
    <source>
        <dbReference type="EMBL" id="WVZ54002.1"/>
    </source>
</evidence>